<reference evidence="12" key="1">
    <citation type="submission" date="2023-07" db="EMBL/GenBank/DDBJ databases">
        <title>Chromosome-level genome assembly of Artemia franciscana.</title>
        <authorList>
            <person name="Jo E."/>
        </authorList>
    </citation>
    <scope>NUCLEOTIDE SEQUENCE</scope>
    <source>
        <tissue evidence="12">Whole body</tissue>
    </source>
</reference>
<dbReference type="GO" id="GO:0006511">
    <property type="term" value="P:ubiquitin-dependent protein catabolic process"/>
    <property type="evidence" value="ECO:0007669"/>
    <property type="project" value="TreeGrafter"/>
</dbReference>
<keyword evidence="5" id="KW-0479">Metal-binding</keyword>
<evidence type="ECO:0000256" key="3">
    <source>
        <dbReference type="ARBA" id="ARBA00012483"/>
    </source>
</evidence>
<dbReference type="Gene3D" id="3.30.40.10">
    <property type="entry name" value="Zinc/RING finger domain, C3HC4 (zinc finger)"/>
    <property type="match status" value="1"/>
</dbReference>
<dbReference type="GO" id="GO:0000209">
    <property type="term" value="P:protein polyubiquitination"/>
    <property type="evidence" value="ECO:0007669"/>
    <property type="project" value="UniProtKB-ARBA"/>
</dbReference>
<evidence type="ECO:0000259" key="11">
    <source>
        <dbReference type="PROSITE" id="PS50089"/>
    </source>
</evidence>
<dbReference type="AlphaFoldDB" id="A0AA88IHB2"/>
<dbReference type="SMART" id="SM00184">
    <property type="entry name" value="RING"/>
    <property type="match status" value="1"/>
</dbReference>
<feature type="compositionally biased region" description="Low complexity" evidence="10">
    <location>
        <begin position="128"/>
        <end position="138"/>
    </location>
</feature>
<feature type="compositionally biased region" description="Low complexity" evidence="10">
    <location>
        <begin position="86"/>
        <end position="96"/>
    </location>
</feature>
<dbReference type="InterPro" id="IPR013083">
    <property type="entry name" value="Znf_RING/FYVE/PHD"/>
</dbReference>
<gene>
    <name evidence="12" type="ORF">QYM36_007969</name>
</gene>
<sequence length="208" mass="23392">MRVFQPEGYDPRARDNLNMKFRDSASPACLFNKINNDYSIIILSSDMNQSSQEPQFFWQFFCCTFFSNSNKYNTRQEDSDMSDPFETNSGSSSSSETESDRSDSLDTGSESLTTVNVTEEPDSLETGSESLDSSGMDSDGSDSSDFESLVSVNITEEQVKKSSECSVCLDDYKLQESVKKLPCSHLFHKDCIIPWLRLHSTCPVCRES</sequence>
<dbReference type="FunFam" id="3.30.40.10:FF:000069">
    <property type="entry name" value="E3 ubiquitin-protein ligase RNF115"/>
    <property type="match status" value="1"/>
</dbReference>
<dbReference type="Pfam" id="PF13639">
    <property type="entry name" value="zf-RING_2"/>
    <property type="match status" value="1"/>
</dbReference>
<dbReference type="SUPFAM" id="SSF57850">
    <property type="entry name" value="RING/U-box"/>
    <property type="match status" value="1"/>
</dbReference>
<evidence type="ECO:0000256" key="2">
    <source>
        <dbReference type="ARBA" id="ARBA00004906"/>
    </source>
</evidence>
<evidence type="ECO:0000313" key="13">
    <source>
        <dbReference type="Proteomes" id="UP001187531"/>
    </source>
</evidence>
<dbReference type="EC" id="2.3.2.27" evidence="3"/>
<organism evidence="12 13">
    <name type="scientific">Artemia franciscana</name>
    <name type="common">Brine shrimp</name>
    <name type="synonym">Artemia sanfranciscana</name>
    <dbReference type="NCBI Taxonomy" id="6661"/>
    <lineage>
        <taxon>Eukaryota</taxon>
        <taxon>Metazoa</taxon>
        <taxon>Ecdysozoa</taxon>
        <taxon>Arthropoda</taxon>
        <taxon>Crustacea</taxon>
        <taxon>Branchiopoda</taxon>
        <taxon>Anostraca</taxon>
        <taxon>Artemiidae</taxon>
        <taxon>Artemia</taxon>
    </lineage>
</organism>
<comment type="catalytic activity">
    <reaction evidence="1">
        <text>S-ubiquitinyl-[E2 ubiquitin-conjugating enzyme]-L-cysteine + [acceptor protein]-L-lysine = [E2 ubiquitin-conjugating enzyme]-L-cysteine + N(6)-ubiquitinyl-[acceptor protein]-L-lysine.</text>
        <dbReference type="EC" id="2.3.2.27"/>
    </reaction>
</comment>
<evidence type="ECO:0000256" key="7">
    <source>
        <dbReference type="ARBA" id="ARBA00022786"/>
    </source>
</evidence>
<comment type="pathway">
    <text evidence="2">Protein modification; protein ubiquitination.</text>
</comment>
<dbReference type="InterPro" id="IPR051826">
    <property type="entry name" value="E3_ubiquitin-ligase_domain"/>
</dbReference>
<proteinExistence type="predicted"/>
<dbReference type="GO" id="GO:0061630">
    <property type="term" value="F:ubiquitin protein ligase activity"/>
    <property type="evidence" value="ECO:0007669"/>
    <property type="project" value="UniProtKB-EC"/>
</dbReference>
<evidence type="ECO:0000256" key="4">
    <source>
        <dbReference type="ARBA" id="ARBA00022679"/>
    </source>
</evidence>
<dbReference type="Proteomes" id="UP001187531">
    <property type="component" value="Unassembled WGS sequence"/>
</dbReference>
<keyword evidence="13" id="KW-1185">Reference proteome</keyword>
<feature type="domain" description="RING-type" evidence="11">
    <location>
        <begin position="165"/>
        <end position="206"/>
    </location>
</feature>
<dbReference type="PANTHER" id="PTHR22765">
    <property type="entry name" value="RING FINGER AND PROTEASE ASSOCIATED DOMAIN-CONTAINING"/>
    <property type="match status" value="1"/>
</dbReference>
<name>A0AA88IHB2_ARTSF</name>
<evidence type="ECO:0000256" key="6">
    <source>
        <dbReference type="ARBA" id="ARBA00022771"/>
    </source>
</evidence>
<evidence type="ECO:0000256" key="10">
    <source>
        <dbReference type="SAM" id="MobiDB-lite"/>
    </source>
</evidence>
<dbReference type="EMBL" id="JAVRJZ010000001">
    <property type="protein sequence ID" value="KAK2727314.1"/>
    <property type="molecule type" value="Genomic_DNA"/>
</dbReference>
<dbReference type="PANTHER" id="PTHR22765:SF348">
    <property type="entry name" value="OS09G0446275 PROTEIN"/>
    <property type="match status" value="1"/>
</dbReference>
<evidence type="ECO:0000256" key="9">
    <source>
        <dbReference type="PROSITE-ProRule" id="PRU00175"/>
    </source>
</evidence>
<feature type="region of interest" description="Disordered" evidence="10">
    <location>
        <begin position="75"/>
        <end position="146"/>
    </location>
</feature>
<keyword evidence="6 9" id="KW-0863">Zinc-finger</keyword>
<dbReference type="CDD" id="cd16454">
    <property type="entry name" value="RING-H2_PA-TM-RING"/>
    <property type="match status" value="1"/>
</dbReference>
<keyword evidence="4" id="KW-0808">Transferase</keyword>
<dbReference type="PROSITE" id="PS50089">
    <property type="entry name" value="ZF_RING_2"/>
    <property type="match status" value="1"/>
</dbReference>
<keyword evidence="8" id="KW-0862">Zinc</keyword>
<dbReference type="GO" id="GO:0008270">
    <property type="term" value="F:zinc ion binding"/>
    <property type="evidence" value="ECO:0007669"/>
    <property type="project" value="UniProtKB-KW"/>
</dbReference>
<comment type="caution">
    <text evidence="12">The sequence shown here is derived from an EMBL/GenBank/DDBJ whole genome shotgun (WGS) entry which is preliminary data.</text>
</comment>
<keyword evidence="7" id="KW-0833">Ubl conjugation pathway</keyword>
<dbReference type="InterPro" id="IPR001841">
    <property type="entry name" value="Znf_RING"/>
</dbReference>
<evidence type="ECO:0000313" key="12">
    <source>
        <dbReference type="EMBL" id="KAK2727314.1"/>
    </source>
</evidence>
<evidence type="ECO:0000256" key="8">
    <source>
        <dbReference type="ARBA" id="ARBA00022833"/>
    </source>
</evidence>
<accession>A0AA88IHB2</accession>
<protein>
    <recommendedName>
        <fullName evidence="3">RING-type E3 ubiquitin transferase</fullName>
        <ecNumber evidence="3">2.3.2.27</ecNumber>
    </recommendedName>
</protein>
<evidence type="ECO:0000256" key="5">
    <source>
        <dbReference type="ARBA" id="ARBA00022723"/>
    </source>
</evidence>
<evidence type="ECO:0000256" key="1">
    <source>
        <dbReference type="ARBA" id="ARBA00000900"/>
    </source>
</evidence>
<feature type="compositionally biased region" description="Polar residues" evidence="10">
    <location>
        <begin position="108"/>
        <end position="117"/>
    </location>
</feature>